<dbReference type="InterPro" id="IPR020904">
    <property type="entry name" value="Sc_DH/Rdtase_CS"/>
</dbReference>
<proteinExistence type="inferred from homology"/>
<reference evidence="3 4" key="1">
    <citation type="submission" date="2018-11" db="EMBL/GenBank/DDBJ databases">
        <authorList>
            <person name="Kleinhagauer T."/>
            <person name="Glaeser S.P."/>
            <person name="Spergser J."/>
            <person name="Ruckert C."/>
            <person name="Kaempfer P."/>
            <person name="Busse H.-J."/>
        </authorList>
    </citation>
    <scope>NUCLEOTIDE SEQUENCE [LARGE SCALE GENOMIC DNA]</scope>
    <source>
        <strain evidence="3 4">812CH</strain>
    </source>
</reference>
<sequence length="215" mass="23601">MTVVVTGASKGIGLATTKALLDAGYEVIAQYRDTEPSFSHENLSWWQASFDPGASLEPPAANVEAIVHCAGVAILGTCAQLDPQDWRDHMEVNLYGPIELTRMLLPELRKRDGHVIYINSGAGLHTKPEWGGYSASKFAARAWCDTLRAEEPDIRVTSIYPGRVNTDMQRAIVAYEGKEYDGSQFIAPETIAQTVLSVLQTPRDAQVNDVSIRPR</sequence>
<evidence type="ECO:0000256" key="2">
    <source>
        <dbReference type="ARBA" id="ARBA00023002"/>
    </source>
</evidence>
<dbReference type="InterPro" id="IPR002347">
    <property type="entry name" value="SDR_fam"/>
</dbReference>
<dbReference type="KEGG" id="cpso:CPPEL_10885"/>
<dbReference type="InterPro" id="IPR036291">
    <property type="entry name" value="NAD(P)-bd_dom_sf"/>
</dbReference>
<accession>A0A3G6IZZ5</accession>
<dbReference type="PRINTS" id="PR00081">
    <property type="entry name" value="GDHRDH"/>
</dbReference>
<gene>
    <name evidence="3" type="primary">sdh3</name>
    <name evidence="3" type="ORF">CPPEL_10885</name>
</gene>
<dbReference type="RefSeq" id="WP_123961104.1">
    <property type="nucleotide sequence ID" value="NZ_CP033898.1"/>
</dbReference>
<evidence type="ECO:0000256" key="1">
    <source>
        <dbReference type="ARBA" id="ARBA00006484"/>
    </source>
</evidence>
<keyword evidence="4" id="KW-1185">Reference proteome</keyword>
<dbReference type="PROSITE" id="PS00061">
    <property type="entry name" value="ADH_SHORT"/>
    <property type="match status" value="1"/>
</dbReference>
<dbReference type="NCBIfam" id="NF006073">
    <property type="entry name" value="PRK08219.1"/>
    <property type="match status" value="1"/>
</dbReference>
<organism evidence="3 4">
    <name type="scientific">Corynebacterium pseudopelargi</name>
    <dbReference type="NCBI Taxonomy" id="2080757"/>
    <lineage>
        <taxon>Bacteria</taxon>
        <taxon>Bacillati</taxon>
        <taxon>Actinomycetota</taxon>
        <taxon>Actinomycetes</taxon>
        <taxon>Mycobacteriales</taxon>
        <taxon>Corynebacteriaceae</taxon>
        <taxon>Corynebacterium</taxon>
    </lineage>
</organism>
<evidence type="ECO:0000313" key="4">
    <source>
        <dbReference type="Proteomes" id="UP000271426"/>
    </source>
</evidence>
<dbReference type="Pfam" id="PF00106">
    <property type="entry name" value="adh_short"/>
    <property type="match status" value="2"/>
</dbReference>
<dbReference type="SUPFAM" id="SSF51735">
    <property type="entry name" value="NAD(P)-binding Rossmann-fold domains"/>
    <property type="match status" value="1"/>
</dbReference>
<dbReference type="Gene3D" id="3.40.50.720">
    <property type="entry name" value="NAD(P)-binding Rossmann-like Domain"/>
    <property type="match status" value="1"/>
</dbReference>
<dbReference type="EC" id="1.1.1.276" evidence="3"/>
<dbReference type="GO" id="GO:0031132">
    <property type="term" value="F:serine 3-dehydrogenase activity"/>
    <property type="evidence" value="ECO:0007669"/>
    <property type="project" value="UniProtKB-EC"/>
</dbReference>
<evidence type="ECO:0000313" key="3">
    <source>
        <dbReference type="EMBL" id="AZA10268.1"/>
    </source>
</evidence>
<dbReference type="AlphaFoldDB" id="A0A3G6IZZ5"/>
<protein>
    <submittedName>
        <fullName evidence="3">Serine 3-dehydrogenase</fullName>
        <ecNumber evidence="3">1.1.1.276</ecNumber>
    </submittedName>
</protein>
<comment type="similarity">
    <text evidence="1">Belongs to the short-chain dehydrogenases/reductases (SDR) family.</text>
</comment>
<dbReference type="OrthoDB" id="158573at2"/>
<name>A0A3G6IZZ5_9CORY</name>
<dbReference type="PANTHER" id="PTHR44196">
    <property type="entry name" value="DEHYDROGENASE/REDUCTASE SDR FAMILY MEMBER 7B"/>
    <property type="match status" value="1"/>
</dbReference>
<dbReference type="GO" id="GO:0016020">
    <property type="term" value="C:membrane"/>
    <property type="evidence" value="ECO:0007669"/>
    <property type="project" value="TreeGrafter"/>
</dbReference>
<dbReference type="PANTHER" id="PTHR44196:SF1">
    <property type="entry name" value="DEHYDROGENASE_REDUCTASE SDR FAMILY MEMBER 7B"/>
    <property type="match status" value="1"/>
</dbReference>
<keyword evidence="2 3" id="KW-0560">Oxidoreductase</keyword>
<dbReference type="EMBL" id="CP033898">
    <property type="protein sequence ID" value="AZA10268.1"/>
    <property type="molecule type" value="Genomic_DNA"/>
</dbReference>
<dbReference type="Proteomes" id="UP000271426">
    <property type="component" value="Chromosome"/>
</dbReference>